<dbReference type="AlphaFoldDB" id="A0A847D3Q8"/>
<dbReference type="InterPro" id="IPR003615">
    <property type="entry name" value="HNH_nuc"/>
</dbReference>
<dbReference type="EMBL" id="JAAZCD010000077">
    <property type="protein sequence ID" value="NLD31298.1"/>
    <property type="molecule type" value="Genomic_DNA"/>
</dbReference>
<keyword evidence="8 13" id="KW-0694">RNA-binding</keyword>
<dbReference type="InterPro" id="IPR033114">
    <property type="entry name" value="HNH_CAS9"/>
</dbReference>
<keyword evidence="9 13" id="KW-0051">Antiviral defense</keyword>
<evidence type="ECO:0000256" key="4">
    <source>
        <dbReference type="ARBA" id="ARBA00022723"/>
    </source>
</evidence>
<evidence type="ECO:0000256" key="10">
    <source>
        <dbReference type="ARBA" id="ARBA00023125"/>
    </source>
</evidence>
<feature type="active site" description="Proton acceptor for HNH nuclease domain" evidence="13">
    <location>
        <position position="714"/>
    </location>
</feature>
<evidence type="ECO:0000256" key="7">
    <source>
        <dbReference type="ARBA" id="ARBA00022842"/>
    </source>
</evidence>
<evidence type="ECO:0000259" key="14">
    <source>
        <dbReference type="PROSITE" id="PS51749"/>
    </source>
</evidence>
<evidence type="ECO:0000256" key="9">
    <source>
        <dbReference type="ARBA" id="ARBA00023118"/>
    </source>
</evidence>
<comment type="cofactor">
    <cofactor evidence="1">
        <name>Mg(2+)</name>
        <dbReference type="ChEBI" id="CHEBI:18420"/>
    </cofactor>
</comment>
<evidence type="ECO:0000313" key="15">
    <source>
        <dbReference type="EMBL" id="NLD31298.1"/>
    </source>
</evidence>
<keyword evidence="6 13" id="KW-0378">Hydrolase</keyword>
<comment type="domain">
    <text evidence="13">Has 2 endonuclease domains. The discontinuous RuvC-like domain cleaves the target DNA noncomplementary to crRNA while the HNH nuclease domain cleaves the target DNA complementary to crRNA.</text>
</comment>
<keyword evidence="5 13" id="KW-0255">Endonuclease</keyword>
<dbReference type="Pfam" id="PF16595">
    <property type="entry name" value="Cas9_PI"/>
    <property type="match status" value="1"/>
</dbReference>
<dbReference type="GO" id="GO:0051607">
    <property type="term" value="P:defense response to virus"/>
    <property type="evidence" value="ECO:0007669"/>
    <property type="project" value="UniProtKB-UniRule"/>
</dbReference>
<comment type="caution">
    <text evidence="15">The sequence shown here is derived from an EMBL/GenBank/DDBJ whole genome shotgun (WGS) entry which is preliminary data.</text>
</comment>
<dbReference type="Pfam" id="PF16592">
    <property type="entry name" value="Cas9_REC"/>
    <property type="match status" value="1"/>
</dbReference>
<evidence type="ECO:0000256" key="6">
    <source>
        <dbReference type="ARBA" id="ARBA00022801"/>
    </source>
</evidence>
<keyword evidence="7" id="KW-0460">Magnesium</keyword>
<evidence type="ECO:0000256" key="2">
    <source>
        <dbReference type="ARBA" id="ARBA00005244"/>
    </source>
</evidence>
<keyword evidence="10 13" id="KW-0238">DNA-binding</keyword>
<dbReference type="Gene3D" id="1.10.30.50">
    <property type="match status" value="1"/>
</dbReference>
<dbReference type="InterPro" id="IPR032237">
    <property type="entry name" value="Cas9_PI"/>
</dbReference>
<dbReference type="NCBIfam" id="TIGR01865">
    <property type="entry name" value="cas_Csn1"/>
    <property type="match status" value="1"/>
</dbReference>
<dbReference type="InterPro" id="IPR055228">
    <property type="entry name" value="Cas9_RuvC"/>
</dbReference>
<keyword evidence="4" id="KW-0479">Metal-binding</keyword>
<comment type="similarity">
    <text evidence="2">Belongs to the CRISPR-associated protein Cas9 family. Subtype II-A subfamily.</text>
</comment>
<keyword evidence="3 13" id="KW-0540">Nuclease</keyword>
<dbReference type="GO" id="GO:0003677">
    <property type="term" value="F:DNA binding"/>
    <property type="evidence" value="ECO:0007669"/>
    <property type="project" value="UniProtKB-UniRule"/>
</dbReference>
<dbReference type="EC" id="3.1.-.-" evidence="13"/>
<evidence type="ECO:0000256" key="12">
    <source>
        <dbReference type="ARBA" id="ARBA00046380"/>
    </source>
</evidence>
<proteinExistence type="inferred from homology"/>
<dbReference type="GO" id="GO:0016787">
    <property type="term" value="F:hydrolase activity"/>
    <property type="evidence" value="ECO:0007669"/>
    <property type="project" value="UniProtKB-KW"/>
</dbReference>
<dbReference type="InterPro" id="IPR032240">
    <property type="entry name" value="Cas9_REC"/>
</dbReference>
<dbReference type="GO" id="GO:0043571">
    <property type="term" value="P:maintenance of CRISPR repeat elements"/>
    <property type="evidence" value="ECO:0007669"/>
    <property type="project" value="UniProtKB-UniRule"/>
</dbReference>
<dbReference type="GO" id="GO:0003723">
    <property type="term" value="F:RNA binding"/>
    <property type="evidence" value="ECO:0007669"/>
    <property type="project" value="UniProtKB-UniRule"/>
</dbReference>
<dbReference type="Pfam" id="PF22702">
    <property type="entry name" value="Cas9_RuvC"/>
    <property type="match status" value="1"/>
</dbReference>
<dbReference type="HAMAP" id="MF_01480">
    <property type="entry name" value="Cas9"/>
    <property type="match status" value="1"/>
</dbReference>
<accession>A0A847D3Q8</accession>
<evidence type="ECO:0000256" key="3">
    <source>
        <dbReference type="ARBA" id="ARBA00022722"/>
    </source>
</evidence>
<comment type="function">
    <text evidence="13">CRISPR (clustered regularly interspaced short palindromic repeat) is an adaptive immune system that provides protection against mobile genetic elements (viruses, transposable elements and conjugative plasmids). CRISPR clusters contain spacers, sequences complementary to antecedent mobile elements, and target invading nucleic acids. CRISPR clusters are transcribed and processed into CRISPR RNA (crRNA). In type II CRISPR systems correct processing of pre-crRNA requires a trans-encoded small RNA (tracrRNA), endogenous ribonuclease 3 (rnc) and this protein. The tracrRNA serves as a guide for ribonuclease 3-aided processing of pre-crRNA. Subsequently Cas9/crRNA/tracrRNA endonucleolytically cleaves linear or circular dsDNA target complementary to the spacer; Cas9 is inactive in the absence of the 2 guide RNAs (gRNA). Cas9 recognizes the protospacer adjacent motif (PAM) in the CRISPR repeat sequences to help distinguish self versus nonself, as targets within the bacterial CRISPR locus do not have PAMs. PAM recognition is also required for catalytic activity.</text>
</comment>
<name>A0A847D3Q8_9LACT</name>
<dbReference type="GO" id="GO:0046872">
    <property type="term" value="F:metal ion binding"/>
    <property type="evidence" value="ECO:0007669"/>
    <property type="project" value="UniProtKB-UniRule"/>
</dbReference>
<gene>
    <name evidence="13 15" type="primary">cas9</name>
    <name evidence="15" type="ORF">GX662_03445</name>
</gene>
<evidence type="ECO:0000256" key="1">
    <source>
        <dbReference type="ARBA" id="ARBA00001946"/>
    </source>
</evidence>
<reference evidence="15 16" key="1">
    <citation type="journal article" date="2020" name="Biotechnol. Biofuels">
        <title>New insights from the biogas microbiome by comprehensive genome-resolved metagenomics of nearly 1600 species originating from multiple anaerobic digesters.</title>
        <authorList>
            <person name="Campanaro S."/>
            <person name="Treu L."/>
            <person name="Rodriguez-R L.M."/>
            <person name="Kovalovszki A."/>
            <person name="Ziels R.M."/>
            <person name="Maus I."/>
            <person name="Zhu X."/>
            <person name="Kougias P.G."/>
            <person name="Basile A."/>
            <person name="Luo G."/>
            <person name="Schluter A."/>
            <person name="Konstantinidis K.T."/>
            <person name="Angelidaki I."/>
        </authorList>
    </citation>
    <scope>NUCLEOTIDE SEQUENCE [LARGE SCALE GENOMIC DNA]</scope>
    <source>
        <strain evidence="15">AS07pgkLD_105</strain>
    </source>
</reference>
<comment type="subunit">
    <text evidence="12 13">Monomer. Binds crRNA and tracrRNA.</text>
</comment>
<feature type="domain" description="HNH Cas9-type" evidence="14">
    <location>
        <begin position="632"/>
        <end position="795"/>
    </location>
</feature>
<evidence type="ECO:0000256" key="13">
    <source>
        <dbReference type="HAMAP-Rule" id="MF_01480"/>
    </source>
</evidence>
<keyword evidence="11" id="KW-0464">Manganese</keyword>
<dbReference type="Proteomes" id="UP000589373">
    <property type="component" value="Unassembled WGS sequence"/>
</dbReference>
<dbReference type="Pfam" id="PF13395">
    <property type="entry name" value="HNH_4"/>
    <property type="match status" value="1"/>
</dbReference>
<protein>
    <recommendedName>
        <fullName evidence="13">CRISPR-associated endonuclease Cas9</fullName>
        <ecNumber evidence="13">3.1.-.-</ecNumber>
    </recommendedName>
</protein>
<evidence type="ECO:0000313" key="16">
    <source>
        <dbReference type="Proteomes" id="UP000589373"/>
    </source>
</evidence>
<organism evidence="15 16">
    <name type="scientific">Trichococcus flocculiformis</name>
    <dbReference type="NCBI Taxonomy" id="82803"/>
    <lineage>
        <taxon>Bacteria</taxon>
        <taxon>Bacillati</taxon>
        <taxon>Bacillota</taxon>
        <taxon>Bacilli</taxon>
        <taxon>Lactobacillales</taxon>
        <taxon>Carnobacteriaceae</taxon>
        <taxon>Trichococcus</taxon>
    </lineage>
</organism>
<evidence type="ECO:0000256" key="11">
    <source>
        <dbReference type="ARBA" id="ARBA00023211"/>
    </source>
</evidence>
<evidence type="ECO:0000256" key="5">
    <source>
        <dbReference type="ARBA" id="ARBA00022759"/>
    </source>
</evidence>
<comment type="caution">
    <text evidence="13">Lacks conserved residue(s) required for the propagation of feature annotation.</text>
</comment>
<dbReference type="InterPro" id="IPR028629">
    <property type="entry name" value="Cas9"/>
</dbReference>
<evidence type="ECO:0000256" key="8">
    <source>
        <dbReference type="ARBA" id="ARBA00022884"/>
    </source>
</evidence>
<dbReference type="PROSITE" id="PS51749">
    <property type="entry name" value="HNH_CAS9"/>
    <property type="match status" value="1"/>
</dbReference>
<comment type="similarity">
    <text evidence="13">Belongs to the CRISPR-associated Cas9 family.</text>
</comment>
<dbReference type="GO" id="GO:0004519">
    <property type="term" value="F:endonuclease activity"/>
    <property type="evidence" value="ECO:0007669"/>
    <property type="project" value="UniProtKB-UniRule"/>
</dbReference>
<sequence>MAIAHILSHRGHFYYSGSSVSDLPSFDVLFEQLSHTYSDLFERDLPLDEIPRLQVIFKTSDSVTAKSKKIEEIVGKENKQLAKLLAGSKVNLALLFEDESYRDIEPKTIRLDGSEYDNYESELSAVLAERFALVEQAKALFDWGERAKILRSDNLSKDKIASYDKHKQDLRILKEAFWKHCGKDIYKDFFDNPGKREIQSKVSETANYPAYIGRSIAKPNKSVCSRNDFYKEITKWIPEDSDVANVDYIYREMEKGEFLPKQSTGDNSVIPFQFHLHELQIILKNAARYLPFLDEKDADGYSTAYKIEKLLTFRIPYFVGPLNDTHRDLYEKGDEKGNAWIIKKSDEKIYPWNFSAIVDTDKSQEQFIRRMTNKCTYLIGADVLPKQSILYSKYSVLNEINNLRVDGEPISVLLKQEIFTDLFLRFKKVSPKRVHAYLFSKGYVEEDAIITGVDEEIKSSMASYIDLKGIVGDLVDDTALMDQIITIAVIFGEEKKALENRLLKQFGDSLTKEQCKRIAGLRFSGWGRLSAELLKDIYHTRKDTGEVVSIIRMMWETNDNFMELMTADKYDYVHEIRKHNREQQEDKLEFSYEDMVEPLYCSPAVKRSVWQALQIVRELKGILGHEPNRLFVEVTRGEGEKKPSISRKKRLQALYENCKKEAPVLGEQLAKYSEGQLRSKKLYLYYTQMGRCMYSGEEIRFEEINDTKYYEIDHIYPRSLTKDNSFDNLVLVKSELNTKKEDVFPIPESFQNGKTRNLWHILKIKGLISAEKYERLNRTAKLTDHELAGFINRQLVETSQSSKAAAEALQKYFQKAEIVYVKSGHVADFRQEKKMIKVRELNDLHHAKDAYLNIVVGNVYHTKFTRSPAVFIKEFRKKKEEPYPLKHLFKRNVNRGGVTAWVKGEEGTIHTVKRVMQKNTIQFTRLAYEETGAFYDEMPMKKGNGQIPLKSADPRLHNTERYGAYNKDAGAYFILVEHTRGKSRVRTIEYVPIRIAAVLQNEEEIRDYCAAAAPYGLALKNPKVLLQKIKFDTLFRINGFPFYITSRTGSSLVFKSGVQLFITQEYADYFRPIIKFINKKKLWKDPDLKITPNDNIDREKTAKCYDLLVEKANSSIWRKRPNIQNELLSKGKEKFAVLPLEQQCELIVNVLQLFSASSAGSGGTDLTLIGGSKQAGTLRRSNNITKEEQVLIIHQSPTGLFEQRIDAKKL</sequence>